<evidence type="ECO:0000256" key="7">
    <source>
        <dbReference type="HAMAP-Rule" id="MF_00017"/>
    </source>
</evidence>
<dbReference type="OrthoDB" id="9802672at2"/>
<evidence type="ECO:0000256" key="5">
    <source>
        <dbReference type="ARBA" id="ARBA00023172"/>
    </source>
</evidence>
<dbReference type="Pfam" id="PF21175">
    <property type="entry name" value="RecR_C"/>
    <property type="match status" value="1"/>
</dbReference>
<evidence type="ECO:0000256" key="1">
    <source>
        <dbReference type="ARBA" id="ARBA00022723"/>
    </source>
</evidence>
<dbReference type="RefSeq" id="WP_064441352.1">
    <property type="nucleotide sequence ID" value="NZ_BDDI01000013.1"/>
</dbReference>
<protein>
    <recommendedName>
        <fullName evidence="7">Recombination protein RecR</fullName>
    </recommendedName>
</protein>
<evidence type="ECO:0000256" key="3">
    <source>
        <dbReference type="ARBA" id="ARBA00022771"/>
    </source>
</evidence>
<dbReference type="PANTHER" id="PTHR30446:SF0">
    <property type="entry name" value="RECOMBINATION PROTEIN RECR"/>
    <property type="match status" value="1"/>
</dbReference>
<dbReference type="InterPro" id="IPR015967">
    <property type="entry name" value="Rcmb_RecR_Znf"/>
</dbReference>
<dbReference type="GO" id="GO:0008270">
    <property type="term" value="F:zinc ion binding"/>
    <property type="evidence" value="ECO:0007669"/>
    <property type="project" value="UniProtKB-KW"/>
</dbReference>
<dbReference type="GO" id="GO:0003677">
    <property type="term" value="F:DNA binding"/>
    <property type="evidence" value="ECO:0007669"/>
    <property type="project" value="UniProtKB-UniRule"/>
</dbReference>
<accession>A0A839RPP6</accession>
<dbReference type="SMART" id="SM00493">
    <property type="entry name" value="TOPRIM"/>
    <property type="match status" value="1"/>
</dbReference>
<keyword evidence="1 7" id="KW-0479">Metal-binding</keyword>
<keyword evidence="10" id="KW-1185">Reference proteome</keyword>
<evidence type="ECO:0000256" key="4">
    <source>
        <dbReference type="ARBA" id="ARBA00022833"/>
    </source>
</evidence>
<dbReference type="GO" id="GO:0006281">
    <property type="term" value="P:DNA repair"/>
    <property type="evidence" value="ECO:0007669"/>
    <property type="project" value="UniProtKB-UniRule"/>
</dbReference>
<dbReference type="HAMAP" id="MF_00017">
    <property type="entry name" value="RecR"/>
    <property type="match status" value="1"/>
</dbReference>
<dbReference type="GO" id="GO:0006310">
    <property type="term" value="P:DNA recombination"/>
    <property type="evidence" value="ECO:0007669"/>
    <property type="project" value="UniProtKB-UniRule"/>
</dbReference>
<keyword evidence="3 7" id="KW-0863">Zinc-finger</keyword>
<evidence type="ECO:0000256" key="6">
    <source>
        <dbReference type="ARBA" id="ARBA00023204"/>
    </source>
</evidence>
<dbReference type="SUPFAM" id="SSF111304">
    <property type="entry name" value="Recombination protein RecR"/>
    <property type="match status" value="1"/>
</dbReference>
<dbReference type="InterPro" id="IPR034137">
    <property type="entry name" value="TOPRIM_RecR"/>
</dbReference>
<dbReference type="Gene3D" id="3.40.1360.10">
    <property type="match status" value="1"/>
</dbReference>
<evidence type="ECO:0000259" key="8">
    <source>
        <dbReference type="PROSITE" id="PS50880"/>
    </source>
</evidence>
<dbReference type="CDD" id="cd01025">
    <property type="entry name" value="TOPRIM_recR"/>
    <property type="match status" value="1"/>
</dbReference>
<comment type="caution">
    <text evidence="9">The sequence shown here is derived from an EMBL/GenBank/DDBJ whole genome shotgun (WGS) entry which is preliminary data.</text>
</comment>
<feature type="zinc finger region" description="C4-type" evidence="7">
    <location>
        <begin position="56"/>
        <end position="71"/>
    </location>
</feature>
<sequence length="206" mass="22335">MYEGPVQDLIDELGKLPGIGPKGAQRIAFHLLTADRAQIVRLQDALQRIRDGVQFCVVCGTVAEHEKCRICSDSRRDRTMICVVEEPKDVQAVERTREFKGVYHVLGGALDPLSGVGPDQLRIRELLARIGGQVPAGDDSVEVTEVIIATDPNTEGEATATYLVRMLRGFPGLSVTRLASGLPMGGDLEFADELTLGRALSGRRAL</sequence>
<dbReference type="Gene3D" id="1.10.8.420">
    <property type="entry name" value="RecR Domain 1"/>
    <property type="match status" value="1"/>
</dbReference>
<dbReference type="NCBIfam" id="TIGR00615">
    <property type="entry name" value="recR"/>
    <property type="match status" value="1"/>
</dbReference>
<keyword evidence="4 7" id="KW-0862">Zinc</keyword>
<evidence type="ECO:0000313" key="9">
    <source>
        <dbReference type="EMBL" id="MBB3037871.1"/>
    </source>
</evidence>
<keyword evidence="2 7" id="KW-0227">DNA damage</keyword>
<dbReference type="InterPro" id="IPR000093">
    <property type="entry name" value="DNA_Rcmb_RecR"/>
</dbReference>
<dbReference type="InterPro" id="IPR023627">
    <property type="entry name" value="Rcmb_RecR"/>
</dbReference>
<dbReference type="Proteomes" id="UP000567922">
    <property type="component" value="Unassembled WGS sequence"/>
</dbReference>
<name>A0A839RPP6_9ACTN</name>
<dbReference type="AlphaFoldDB" id="A0A839RPP6"/>
<proteinExistence type="inferred from homology"/>
<comment type="function">
    <text evidence="7">May play a role in DNA repair. It seems to be involved in an RecBC-independent recombinational process of DNA repair. It may act with RecF and RecO.</text>
</comment>
<keyword evidence="6 7" id="KW-0234">DNA repair</keyword>
<keyword evidence="5 7" id="KW-0233">DNA recombination</keyword>
<dbReference type="Gene3D" id="6.10.250.240">
    <property type="match status" value="1"/>
</dbReference>
<dbReference type="PROSITE" id="PS50880">
    <property type="entry name" value="TOPRIM"/>
    <property type="match status" value="1"/>
</dbReference>
<comment type="similarity">
    <text evidence="7">Belongs to the RecR family.</text>
</comment>
<organism evidence="9 10">
    <name type="scientific">Hoyosella altamirensis</name>
    <dbReference type="NCBI Taxonomy" id="616997"/>
    <lineage>
        <taxon>Bacteria</taxon>
        <taxon>Bacillati</taxon>
        <taxon>Actinomycetota</taxon>
        <taxon>Actinomycetes</taxon>
        <taxon>Mycobacteriales</taxon>
        <taxon>Hoyosellaceae</taxon>
        <taxon>Hoyosella</taxon>
    </lineage>
</organism>
<dbReference type="PANTHER" id="PTHR30446">
    <property type="entry name" value="RECOMBINATION PROTEIN RECR"/>
    <property type="match status" value="1"/>
</dbReference>
<dbReference type="EMBL" id="JACHWS010000002">
    <property type="protein sequence ID" value="MBB3037871.1"/>
    <property type="molecule type" value="Genomic_DNA"/>
</dbReference>
<gene>
    <name evidence="7" type="primary">recR</name>
    <name evidence="9" type="ORF">FHU29_002320</name>
</gene>
<reference evidence="9 10" key="1">
    <citation type="submission" date="2020-08" db="EMBL/GenBank/DDBJ databases">
        <title>Sequencing the genomes of 1000 actinobacteria strains.</title>
        <authorList>
            <person name="Klenk H.-P."/>
        </authorList>
    </citation>
    <scope>NUCLEOTIDE SEQUENCE [LARGE SCALE GENOMIC DNA]</scope>
    <source>
        <strain evidence="9 10">DSM 45258</strain>
    </source>
</reference>
<evidence type="ECO:0000313" key="10">
    <source>
        <dbReference type="Proteomes" id="UP000567922"/>
    </source>
</evidence>
<dbReference type="PROSITE" id="PS01300">
    <property type="entry name" value="RECR"/>
    <property type="match status" value="1"/>
</dbReference>
<dbReference type="Pfam" id="PF02132">
    <property type="entry name" value="RecR_ZnF"/>
    <property type="match status" value="1"/>
</dbReference>
<dbReference type="InterPro" id="IPR006171">
    <property type="entry name" value="TOPRIM_dom"/>
</dbReference>
<dbReference type="Pfam" id="PF21176">
    <property type="entry name" value="RecR_HhH"/>
    <property type="match status" value="1"/>
</dbReference>
<dbReference type="Pfam" id="PF13662">
    <property type="entry name" value="Toprim_4"/>
    <property type="match status" value="1"/>
</dbReference>
<feature type="domain" description="Toprim" evidence="8">
    <location>
        <begin position="79"/>
        <end position="183"/>
    </location>
</feature>
<evidence type="ECO:0000256" key="2">
    <source>
        <dbReference type="ARBA" id="ARBA00022763"/>
    </source>
</evidence>